<dbReference type="GO" id="GO:0006352">
    <property type="term" value="P:DNA-templated transcription initiation"/>
    <property type="evidence" value="ECO:0007669"/>
    <property type="project" value="InterPro"/>
</dbReference>
<dbReference type="PROSITE" id="PS51913">
    <property type="entry name" value="HTH_HARE"/>
    <property type="match status" value="1"/>
</dbReference>
<dbReference type="SUPFAM" id="SSF88659">
    <property type="entry name" value="Sigma3 and sigma4 domains of RNA polymerase sigma factors"/>
    <property type="match status" value="1"/>
</dbReference>
<dbReference type="InterPro" id="IPR036388">
    <property type="entry name" value="WH-like_DNA-bd_sf"/>
</dbReference>
<evidence type="ECO:0000313" key="4">
    <source>
        <dbReference type="Proteomes" id="UP000178908"/>
    </source>
</evidence>
<dbReference type="Proteomes" id="UP000178908">
    <property type="component" value="Unassembled WGS sequence"/>
</dbReference>
<accession>A0A1F8FB19</accession>
<proteinExistence type="predicted"/>
<dbReference type="InterPro" id="IPR050239">
    <property type="entry name" value="Sigma-70_RNA_pol_init_factors"/>
</dbReference>
<dbReference type="PRINTS" id="PR00046">
    <property type="entry name" value="SIGMA70FCT"/>
</dbReference>
<gene>
    <name evidence="3" type="ORF">A3C61_01805</name>
</gene>
<keyword evidence="1" id="KW-0804">Transcription</keyword>
<name>A0A1F8FB19_9BACT</name>
<dbReference type="Gene3D" id="1.10.10.1250">
    <property type="entry name" value="RNA polymerase, subunit delta, N-terminal domain"/>
    <property type="match status" value="1"/>
</dbReference>
<dbReference type="EMBL" id="MGJO01000013">
    <property type="protein sequence ID" value="OGN09770.1"/>
    <property type="molecule type" value="Genomic_DNA"/>
</dbReference>
<dbReference type="PANTHER" id="PTHR30603">
    <property type="entry name" value="RNA POLYMERASE SIGMA FACTOR RPO"/>
    <property type="match status" value="1"/>
</dbReference>
<sequence>MLGGAKSYNMANNNITKTVVSLVKNLSIRNRDIVSRRFGLKSGRKETLESIGKSYGITRERVRQIEEFSLGQLSKVVSADSEIAKYVSLSKELLNGAGGVMKESELFKAFSGSDKESVINSSLVFILTLAGLPAQAGGPVRLSENESYHSLWALDKNSAESFKDGVSSLVVALSKNQKPVSSAELIPFVQKNGISNLKDTGVFLSISKELGKNVFDEVGLISWAEVKPKGVRDKAYLVLKKENKPKHFTEIAKLINSTGFSSRKANIQTVHNELIKDSRFVLVGRGLYGLSEWGYKAGTVKEVLMDVLKNSTKPLAKADLVAKVLNSRVVKENTILLNLQDSKVFSKREDGTYVLRKA</sequence>
<organism evidence="3 4">
    <name type="scientific">Candidatus Yanofskybacteria bacterium RIFCSPHIGHO2_02_FULL_39_10</name>
    <dbReference type="NCBI Taxonomy" id="1802674"/>
    <lineage>
        <taxon>Bacteria</taxon>
        <taxon>Candidatus Yanofskyibacteriota</taxon>
    </lineage>
</organism>
<dbReference type="Pfam" id="PF04545">
    <property type="entry name" value="Sigma70_r4"/>
    <property type="match status" value="1"/>
</dbReference>
<dbReference type="GO" id="GO:0003700">
    <property type="term" value="F:DNA-binding transcription factor activity"/>
    <property type="evidence" value="ECO:0007669"/>
    <property type="project" value="InterPro"/>
</dbReference>
<dbReference type="Pfam" id="PF05066">
    <property type="entry name" value="HARE-HTH"/>
    <property type="match status" value="1"/>
</dbReference>
<dbReference type="InterPro" id="IPR013324">
    <property type="entry name" value="RNA_pol_sigma_r3/r4-like"/>
</dbReference>
<dbReference type="InterPro" id="IPR000943">
    <property type="entry name" value="RNA_pol_sigma70"/>
</dbReference>
<dbReference type="InterPro" id="IPR007630">
    <property type="entry name" value="RNA_pol_sigma70_r4"/>
</dbReference>
<evidence type="ECO:0000259" key="2">
    <source>
        <dbReference type="PROSITE" id="PS51913"/>
    </source>
</evidence>
<dbReference type="Gene3D" id="1.10.10.10">
    <property type="entry name" value="Winged helix-like DNA-binding domain superfamily/Winged helix DNA-binding domain"/>
    <property type="match status" value="1"/>
</dbReference>
<reference evidence="3 4" key="1">
    <citation type="journal article" date="2016" name="Nat. Commun.">
        <title>Thousands of microbial genomes shed light on interconnected biogeochemical processes in an aquifer system.</title>
        <authorList>
            <person name="Anantharaman K."/>
            <person name="Brown C.T."/>
            <person name="Hug L.A."/>
            <person name="Sharon I."/>
            <person name="Castelle C.J."/>
            <person name="Probst A.J."/>
            <person name="Thomas B.C."/>
            <person name="Singh A."/>
            <person name="Wilkins M.J."/>
            <person name="Karaoz U."/>
            <person name="Brodie E.L."/>
            <person name="Williams K.H."/>
            <person name="Hubbard S.S."/>
            <person name="Banfield J.F."/>
        </authorList>
    </citation>
    <scope>NUCLEOTIDE SEQUENCE [LARGE SCALE GENOMIC DNA]</scope>
</reference>
<feature type="domain" description="HTH HARE-type" evidence="2">
    <location>
        <begin position="229"/>
        <end position="293"/>
    </location>
</feature>
<dbReference type="InterPro" id="IPR038087">
    <property type="entry name" value="RNAP_delta_N_dom_sf"/>
</dbReference>
<dbReference type="AlphaFoldDB" id="A0A1F8FB19"/>
<dbReference type="PANTHER" id="PTHR30603:SF47">
    <property type="entry name" value="RNA POLYMERASE SIGMA FACTOR SIGD, CHLOROPLASTIC"/>
    <property type="match status" value="1"/>
</dbReference>
<evidence type="ECO:0000313" key="3">
    <source>
        <dbReference type="EMBL" id="OGN09770.1"/>
    </source>
</evidence>
<evidence type="ECO:0000256" key="1">
    <source>
        <dbReference type="ARBA" id="ARBA00023163"/>
    </source>
</evidence>
<protein>
    <recommendedName>
        <fullName evidence="2">HTH HARE-type domain-containing protein</fullName>
    </recommendedName>
</protein>
<comment type="caution">
    <text evidence="3">The sequence shown here is derived from an EMBL/GenBank/DDBJ whole genome shotgun (WGS) entry which is preliminary data.</text>
</comment>
<dbReference type="InterPro" id="IPR007759">
    <property type="entry name" value="Asxl_HARE-HTH"/>
</dbReference>